<protein>
    <submittedName>
        <fullName evidence="3">Lipid A biosynthesis-like protein</fullName>
    </submittedName>
</protein>
<dbReference type="Pfam" id="PF07578">
    <property type="entry name" value="LAB_N"/>
    <property type="match status" value="2"/>
</dbReference>
<accession>A0A2T5C274</accession>
<name>A0A2T5C274_9BACT</name>
<evidence type="ECO:0000313" key="4">
    <source>
        <dbReference type="Proteomes" id="UP000243525"/>
    </source>
</evidence>
<feature type="transmembrane region" description="Helical" evidence="1">
    <location>
        <begin position="127"/>
        <end position="144"/>
    </location>
</feature>
<dbReference type="RefSeq" id="WP_107822165.1">
    <property type="nucleotide sequence ID" value="NZ_OY782574.1"/>
</dbReference>
<dbReference type="EMBL" id="QAAD01000007">
    <property type="protein sequence ID" value="PTN08775.1"/>
    <property type="molecule type" value="Genomic_DNA"/>
</dbReference>
<dbReference type="Proteomes" id="UP000243525">
    <property type="component" value="Unassembled WGS sequence"/>
</dbReference>
<evidence type="ECO:0000313" key="3">
    <source>
        <dbReference type="EMBL" id="PTN08775.1"/>
    </source>
</evidence>
<dbReference type="OrthoDB" id="9793186at2"/>
<proteinExistence type="predicted"/>
<dbReference type="InterPro" id="IPR011499">
    <property type="entry name" value="Lipid_A_biosynth_N"/>
</dbReference>
<feature type="transmembrane region" description="Helical" evidence="1">
    <location>
        <begin position="38"/>
        <end position="56"/>
    </location>
</feature>
<dbReference type="GO" id="GO:0008915">
    <property type="term" value="F:lipid-A-disaccharide synthase activity"/>
    <property type="evidence" value="ECO:0007669"/>
    <property type="project" value="InterPro"/>
</dbReference>
<feature type="transmembrane region" description="Helical" evidence="1">
    <location>
        <begin position="62"/>
        <end position="78"/>
    </location>
</feature>
<feature type="transmembrane region" description="Helical" evidence="1">
    <location>
        <begin position="6"/>
        <end position="26"/>
    </location>
</feature>
<dbReference type="AlphaFoldDB" id="A0A2T5C274"/>
<gene>
    <name evidence="3" type="ORF">C8N47_107135</name>
</gene>
<keyword evidence="1" id="KW-1133">Transmembrane helix</keyword>
<feature type="transmembrane region" description="Helical" evidence="1">
    <location>
        <begin position="90"/>
        <end position="107"/>
    </location>
</feature>
<reference evidence="3 4" key="1">
    <citation type="submission" date="2018-04" db="EMBL/GenBank/DDBJ databases">
        <title>Genomic Encyclopedia of Archaeal and Bacterial Type Strains, Phase II (KMG-II): from individual species to whole genera.</title>
        <authorList>
            <person name="Goeker M."/>
        </authorList>
    </citation>
    <scope>NUCLEOTIDE SEQUENCE [LARGE SCALE GENOMIC DNA]</scope>
    <source>
        <strain evidence="3 4">DSM 28823</strain>
    </source>
</reference>
<sequence>MDHILILVVGFIAQALFFARIIIQWFKSEHEGKVLSPVLFWKVSLVASILMLVYGILRKDAAILIGQILVYFIYIRNIQLKDAWKTMSMISRLLLLVTPVIILGYLFFGTNYSLATFFKNEDNPLLLMSWGILAQLTFISRFFYQWLYSENKKESVLPVGFWIISIAGAAMNFVYGLFRFDLVLIASHGLGLFIYLRNILILQNKKSLFSRLNIPFLNELIARVSNKIK</sequence>
<dbReference type="SMART" id="SM01259">
    <property type="entry name" value="LAB_N"/>
    <property type="match status" value="2"/>
</dbReference>
<dbReference type="GO" id="GO:0016020">
    <property type="term" value="C:membrane"/>
    <property type="evidence" value="ECO:0007669"/>
    <property type="project" value="GOC"/>
</dbReference>
<feature type="domain" description="Lipid A biosynthesis N-terminal" evidence="2">
    <location>
        <begin position="130"/>
        <end position="201"/>
    </location>
</feature>
<keyword evidence="4" id="KW-1185">Reference proteome</keyword>
<organism evidence="3 4">
    <name type="scientific">Mangrovibacterium marinum</name>
    <dbReference type="NCBI Taxonomy" id="1639118"/>
    <lineage>
        <taxon>Bacteria</taxon>
        <taxon>Pseudomonadati</taxon>
        <taxon>Bacteroidota</taxon>
        <taxon>Bacteroidia</taxon>
        <taxon>Marinilabiliales</taxon>
        <taxon>Prolixibacteraceae</taxon>
        <taxon>Mangrovibacterium</taxon>
    </lineage>
</organism>
<feature type="domain" description="Lipid A biosynthesis N-terminal" evidence="2">
    <location>
        <begin position="9"/>
        <end position="80"/>
    </location>
</feature>
<evidence type="ECO:0000256" key="1">
    <source>
        <dbReference type="SAM" id="Phobius"/>
    </source>
</evidence>
<feature type="transmembrane region" description="Helical" evidence="1">
    <location>
        <begin position="156"/>
        <end position="178"/>
    </location>
</feature>
<comment type="caution">
    <text evidence="3">The sequence shown here is derived from an EMBL/GenBank/DDBJ whole genome shotgun (WGS) entry which is preliminary data.</text>
</comment>
<dbReference type="Gene3D" id="1.20.1280.290">
    <property type="match status" value="2"/>
</dbReference>
<feature type="transmembrane region" description="Helical" evidence="1">
    <location>
        <begin position="184"/>
        <end position="202"/>
    </location>
</feature>
<dbReference type="GO" id="GO:0009245">
    <property type="term" value="P:lipid A biosynthetic process"/>
    <property type="evidence" value="ECO:0007669"/>
    <property type="project" value="InterPro"/>
</dbReference>
<evidence type="ECO:0000259" key="2">
    <source>
        <dbReference type="SMART" id="SM01259"/>
    </source>
</evidence>
<keyword evidence="1" id="KW-0472">Membrane</keyword>
<keyword evidence="1" id="KW-0812">Transmembrane</keyword>